<dbReference type="EMBL" id="RXNT01000015">
    <property type="protein sequence ID" value="RTR28382.1"/>
    <property type="molecule type" value="Genomic_DNA"/>
</dbReference>
<dbReference type="AlphaFoldDB" id="A0A431VYM0"/>
<protein>
    <recommendedName>
        <fullName evidence="4">DUF5626 domain-containing protein</fullName>
    </recommendedName>
</protein>
<accession>A0A431VYM0</accession>
<feature type="signal peptide" evidence="1">
    <location>
        <begin position="1"/>
        <end position="22"/>
    </location>
</feature>
<keyword evidence="3" id="KW-1185">Reference proteome</keyword>
<feature type="chain" id="PRO_5039599236" description="DUF5626 domain-containing protein" evidence="1">
    <location>
        <begin position="23"/>
        <end position="203"/>
    </location>
</feature>
<sequence>MSKRLLASSILVGMLATGISFGEHTYASENTALVNDTHHEMASEQIVKMHEGETPISVSVDEQTGITIEIYEVKETPFQTFASGWQTIGSDSFTLYNDNKFRTNGTIVKSGGGDFGVRVSAHTSSSITGSSPLMTFQLFEDDPSGDEFVGQASFSNKSGSSYDVVFRSIGSYVDGTDGKAEFYVKHAENYKLSSGSLRVTYID</sequence>
<proteinExistence type="predicted"/>
<evidence type="ECO:0000313" key="2">
    <source>
        <dbReference type="EMBL" id="RTR28382.1"/>
    </source>
</evidence>
<dbReference type="Proteomes" id="UP000271374">
    <property type="component" value="Unassembled WGS sequence"/>
</dbReference>
<evidence type="ECO:0000313" key="3">
    <source>
        <dbReference type="Proteomes" id="UP000271374"/>
    </source>
</evidence>
<organism evidence="2 3">
    <name type="scientific">Bacillus yapensis</name>
    <dbReference type="NCBI Taxonomy" id="2492960"/>
    <lineage>
        <taxon>Bacteria</taxon>
        <taxon>Bacillati</taxon>
        <taxon>Bacillota</taxon>
        <taxon>Bacilli</taxon>
        <taxon>Bacillales</taxon>
        <taxon>Bacillaceae</taxon>
        <taxon>Bacillus</taxon>
    </lineage>
</organism>
<reference evidence="2 3" key="1">
    <citation type="submission" date="2018-12" db="EMBL/GenBank/DDBJ databases">
        <title>Bacillus yapensis draft genome sequence.</title>
        <authorList>
            <person name="Yu L."/>
            <person name="Xu X."/>
            <person name="Tang X."/>
        </authorList>
    </citation>
    <scope>NUCLEOTIDE SEQUENCE [LARGE SCALE GENOMIC DNA]</scope>
    <source>
        <strain evidence="2 3">XXST-01</strain>
    </source>
</reference>
<comment type="caution">
    <text evidence="2">The sequence shown here is derived from an EMBL/GenBank/DDBJ whole genome shotgun (WGS) entry which is preliminary data.</text>
</comment>
<keyword evidence="1" id="KW-0732">Signal</keyword>
<name>A0A431VYM0_9BACI</name>
<evidence type="ECO:0008006" key="4">
    <source>
        <dbReference type="Google" id="ProtNLM"/>
    </source>
</evidence>
<gene>
    <name evidence="2" type="ORF">EKG37_16645</name>
</gene>
<evidence type="ECO:0000256" key="1">
    <source>
        <dbReference type="SAM" id="SignalP"/>
    </source>
</evidence>
<dbReference type="RefSeq" id="WP_126409941.1">
    <property type="nucleotide sequence ID" value="NZ_RXNT01000015.1"/>
</dbReference>
<dbReference type="OrthoDB" id="2912061at2"/>